<dbReference type="GeneID" id="25253344"/>
<evidence type="ECO:0000313" key="3">
    <source>
        <dbReference type="Proteomes" id="UP000030747"/>
    </source>
</evidence>
<name>U6KVA7_EIMTE</name>
<reference evidence="2" key="2">
    <citation type="submission" date="2013-10" db="EMBL/GenBank/DDBJ databases">
        <authorList>
            <person name="Aslett M."/>
        </authorList>
    </citation>
    <scope>NUCLEOTIDE SEQUENCE [LARGE SCALE GENOMIC DNA]</scope>
    <source>
        <strain evidence="2">Houghton</strain>
    </source>
</reference>
<dbReference type="EMBL" id="HG675067">
    <property type="protein sequence ID" value="CDJ40299.1"/>
    <property type="molecule type" value="Genomic_DNA"/>
</dbReference>
<feature type="compositionally biased region" description="Low complexity" evidence="1">
    <location>
        <begin position="46"/>
        <end position="106"/>
    </location>
</feature>
<feature type="compositionally biased region" description="Low complexity" evidence="1">
    <location>
        <begin position="297"/>
        <end position="318"/>
    </location>
</feature>
<evidence type="ECO:0000256" key="1">
    <source>
        <dbReference type="SAM" id="MobiDB-lite"/>
    </source>
</evidence>
<dbReference type="Proteomes" id="UP000030747">
    <property type="component" value="Unassembled WGS sequence"/>
</dbReference>
<reference evidence="2" key="1">
    <citation type="submission" date="2013-10" db="EMBL/GenBank/DDBJ databases">
        <title>Genomic analysis of the causative agents of coccidiosis in chickens.</title>
        <authorList>
            <person name="Reid A.J."/>
            <person name="Blake D."/>
            <person name="Billington K."/>
            <person name="Browne H."/>
            <person name="Dunn M."/>
            <person name="Hung S."/>
            <person name="Kawahara F."/>
            <person name="Miranda-Saavedra D."/>
            <person name="Mourier T."/>
            <person name="Nagra H."/>
            <person name="Otto T.D."/>
            <person name="Rawlings N."/>
            <person name="Sanchez A."/>
            <person name="Sanders M."/>
            <person name="Subramaniam C."/>
            <person name="Tay Y."/>
            <person name="Dear P."/>
            <person name="Doerig C."/>
            <person name="Gruber A."/>
            <person name="Parkinson J."/>
            <person name="Shirley M."/>
            <person name="Wan K.L."/>
            <person name="Berriman M."/>
            <person name="Tomley F."/>
            <person name="Pain A."/>
        </authorList>
    </citation>
    <scope>NUCLEOTIDE SEQUENCE [LARGE SCALE GENOMIC DNA]</scope>
    <source>
        <strain evidence="2">Houghton</strain>
    </source>
</reference>
<dbReference type="AlphaFoldDB" id="U6KVA7"/>
<evidence type="ECO:0000313" key="2">
    <source>
        <dbReference type="EMBL" id="CDJ40299.1"/>
    </source>
</evidence>
<feature type="compositionally biased region" description="Polar residues" evidence="1">
    <location>
        <begin position="13"/>
        <end position="32"/>
    </location>
</feature>
<protein>
    <submittedName>
        <fullName evidence="2">Uncharacterized protein</fullName>
    </submittedName>
</protein>
<dbReference type="OrthoDB" id="392648at2759"/>
<dbReference type="OMA" id="LPPWNRP"/>
<dbReference type="RefSeq" id="XP_013231052.1">
    <property type="nucleotide sequence ID" value="XM_013375598.1"/>
</dbReference>
<feature type="region of interest" description="Disordered" evidence="1">
    <location>
        <begin position="285"/>
        <end position="320"/>
    </location>
</feature>
<gene>
    <name evidence="2" type="ORF">ETH_00021145</name>
</gene>
<feature type="region of interest" description="Disordered" evidence="1">
    <location>
        <begin position="1"/>
        <end position="224"/>
    </location>
</feature>
<feature type="region of interest" description="Disordered" evidence="1">
    <location>
        <begin position="949"/>
        <end position="978"/>
    </location>
</feature>
<dbReference type="PANTHER" id="PTHR13491:SF0">
    <property type="entry name" value="ZINC FINGER CCHC DOMAIN-CONTAINING PROTEIN 10"/>
    <property type="match status" value="1"/>
</dbReference>
<organism evidence="2 3">
    <name type="scientific">Eimeria tenella</name>
    <name type="common">Coccidian parasite</name>
    <dbReference type="NCBI Taxonomy" id="5802"/>
    <lineage>
        <taxon>Eukaryota</taxon>
        <taxon>Sar</taxon>
        <taxon>Alveolata</taxon>
        <taxon>Apicomplexa</taxon>
        <taxon>Conoidasida</taxon>
        <taxon>Coccidia</taxon>
        <taxon>Eucoccidiorida</taxon>
        <taxon>Eimeriorina</taxon>
        <taxon>Eimeriidae</taxon>
        <taxon>Eimeria</taxon>
    </lineage>
</organism>
<accession>U6KVA7</accession>
<feature type="compositionally biased region" description="Low complexity" evidence="1">
    <location>
        <begin position="115"/>
        <end position="132"/>
    </location>
</feature>
<proteinExistence type="predicted"/>
<dbReference type="VEuPathDB" id="ToxoDB:ETH_00021145"/>
<dbReference type="InterPro" id="IPR039715">
    <property type="entry name" value="ZCCHC10"/>
</dbReference>
<dbReference type="VEuPathDB" id="ToxoDB:ETH2_0306000"/>
<dbReference type="PANTHER" id="PTHR13491">
    <property type="entry name" value="ZCCHC10 PROTEIN"/>
    <property type="match status" value="1"/>
</dbReference>
<keyword evidence="3" id="KW-1185">Reference proteome</keyword>
<feature type="compositionally biased region" description="Basic and acidic residues" evidence="1">
    <location>
        <begin position="153"/>
        <end position="162"/>
    </location>
</feature>
<feature type="compositionally biased region" description="Basic and acidic residues" evidence="1">
    <location>
        <begin position="949"/>
        <end position="965"/>
    </location>
</feature>
<sequence>MEPSGNSEDEGLQPSSTSEDNSNTTCSSQSPVSNGSSRRDNGGSSGSSASSRSSSSDGRSTSNSRSSKSSSKGIASSLSSEEEVVPPSSSSSMEEPANRSALSPSLNRRRRRRSSSGSEVSAYSNSRYSSESEYFEDPPAGRRFKEQDEEEEHHDQQEEHEQQLLQIRTGKRGTRSSPNDTGSSGSGSRRSSNSSGSRRSYHGSSTRRECRRPLPSRYRGTFTASADATTAAPFKAEASEQPLLQLVAFDDIQQTFTRSQCMASGRWCCCCSCCWRQSLPLQRPRRPAATQNGTLHGSYSSTGMSAVSSSSYSSNTSSKDNRRIETVQGCRCLCGSCCCRTSRQGNENSRIAADNTDEVSPQGGLEAQLLSAGISATWGHANSNSSSSSAQRGGESRGSASFVVQQLASVHMGLPLHQQEQLRAATAANMATSFRQNPHLQARALLELGAASEAIPTWDLFLDYRKPSGLQQHPLLPSAIQLLRRLPRFALPLYDQQLLQGACEDSVLYPKLQGLEVPFRLLAHDLLFLATYSYLADLPHWLRPPIRLLRIVGFVLLNAELHQNQLREEQQQQGEDTEDEAQNRNLGVSRHPALEARAAAAFTVLEGDAIELDGASPEAMEAYHLQGLVLFNLQMIINDFSPTLNRIEVLCDGICIVNDNPYAALHSLTAFLQQHGFSLHSFRYKRGGNMVSSNSSTSNNSNDDNNGLRLTAATIRAVGQETHLKQHEACSTSMNSSSRNAIEAFIETCKRREGLEENRVQQLLKQQDGPLNRSAASCSSFAAAATAGPAAAAADSGAAACACCRCRGDDGSPEAAEAEAFLSAATAADSDELSESDGDDVDGVLRTHTLPADVYTESASRSRGLGDAVASIFHSLLRALDDDRQRRKHQRHDTTPRVSIHSVLYVRTALNAAEARAAEEAAAAAAAAAAEAEANERRRMQHDYELWQQRERQEQRQEQQHRQLERQQQQIAEEEEGDGDIFTFFGADSLRPDESFLSFLDDLY</sequence>
<feature type="compositionally biased region" description="Low complexity" evidence="1">
    <location>
        <begin position="182"/>
        <end position="204"/>
    </location>
</feature>